<feature type="transmembrane region" description="Helical" evidence="1">
    <location>
        <begin position="58"/>
        <end position="78"/>
    </location>
</feature>
<evidence type="ECO:0000313" key="3">
    <source>
        <dbReference type="Proteomes" id="UP000651085"/>
    </source>
</evidence>
<feature type="transmembrane region" description="Helical" evidence="1">
    <location>
        <begin position="31"/>
        <end position="51"/>
    </location>
</feature>
<dbReference type="EMBL" id="JACRTF010000001">
    <property type="protein sequence ID" value="MBC8593784.1"/>
    <property type="molecule type" value="Genomic_DNA"/>
</dbReference>
<keyword evidence="3" id="KW-1185">Reference proteome</keyword>
<accession>A0A926F8G1</accession>
<evidence type="ECO:0000256" key="1">
    <source>
        <dbReference type="SAM" id="Phobius"/>
    </source>
</evidence>
<gene>
    <name evidence="2" type="ORF">H8744_11100</name>
</gene>
<dbReference type="RefSeq" id="WP_262434891.1">
    <property type="nucleotide sequence ID" value="NZ_JACRTF010000001.1"/>
</dbReference>
<keyword evidence="1" id="KW-1133">Transmembrane helix</keyword>
<keyword evidence="1" id="KW-0472">Membrane</keyword>
<reference evidence="2" key="1">
    <citation type="submission" date="2020-08" db="EMBL/GenBank/DDBJ databases">
        <title>Genome public.</title>
        <authorList>
            <person name="Liu C."/>
            <person name="Sun Q."/>
        </authorList>
    </citation>
    <scope>NUCLEOTIDE SEQUENCE</scope>
    <source>
        <strain evidence="2">N12</strain>
    </source>
</reference>
<feature type="transmembrane region" description="Helical" evidence="1">
    <location>
        <begin position="247"/>
        <end position="268"/>
    </location>
</feature>
<feature type="transmembrane region" description="Helical" evidence="1">
    <location>
        <begin position="173"/>
        <end position="193"/>
    </location>
</feature>
<evidence type="ECO:0000313" key="2">
    <source>
        <dbReference type="EMBL" id="MBC8593784.1"/>
    </source>
</evidence>
<keyword evidence="1" id="KW-0812">Transmembrane</keyword>
<dbReference type="AlphaFoldDB" id="A0A926F8G1"/>
<sequence length="492" mass="57187">MKNKILWMDLAVCFVWALAILGSKWLFWDNFYAVMCIILIVWRLSFTFALMHKERRAWLPMVGAVTIFLLFEETVHWLGLHELSTYPFYIMDIQYDDFTSTIILGVVFLWLFILPFVVYFVQLIRKKLIRTELTWGDMFGCILWKDRKAKAYSVLLLMSVLSLYVGLAMEMRLSLLMCIIAPVLSYRFICNYYHIRAEKLWIIAIGMVLFFVAQSYAGIIRLTMLVTSFLLVTYLCYRLFAAMKHNVLTVAYIAYLGVFLPSLCIGYNQYACIDYARRGFYSAMPYSGIFYIEDKSGELCGLRDRYKLILKPEYEHIVYSNREAGFSGSVFELRKDGYVRLYDARYDRIDDTCTIDDVLQAEVYDMIKSYFAGYESEYDDRCEVIVTDRVKNITLAHLKVAMHGIPTYHYGDVPFLPQDAVPLGSGEFVCDSLVKMRHSIKRALSYALELPNGRTAQFRIYVKLATEKMPGKADIKTLADGVSKSERLRCLY</sequence>
<feature type="transmembrane region" description="Helical" evidence="1">
    <location>
        <begin position="7"/>
        <end position="25"/>
    </location>
</feature>
<organism evidence="2 3">
    <name type="scientific">Jilunia laotingensis</name>
    <dbReference type="NCBI Taxonomy" id="2763675"/>
    <lineage>
        <taxon>Bacteria</taxon>
        <taxon>Pseudomonadati</taxon>
        <taxon>Bacteroidota</taxon>
        <taxon>Bacteroidia</taxon>
        <taxon>Bacteroidales</taxon>
        <taxon>Bacteroidaceae</taxon>
        <taxon>Jilunia</taxon>
    </lineage>
</organism>
<feature type="transmembrane region" description="Helical" evidence="1">
    <location>
        <begin position="149"/>
        <end position="167"/>
    </location>
</feature>
<name>A0A926F8G1_9BACT</name>
<dbReference type="Proteomes" id="UP000651085">
    <property type="component" value="Unassembled WGS sequence"/>
</dbReference>
<protein>
    <submittedName>
        <fullName evidence="2">Uncharacterized protein</fullName>
    </submittedName>
</protein>
<comment type="caution">
    <text evidence="2">The sequence shown here is derived from an EMBL/GenBank/DDBJ whole genome shotgun (WGS) entry which is preliminary data.</text>
</comment>
<feature type="transmembrane region" description="Helical" evidence="1">
    <location>
        <begin position="98"/>
        <end position="121"/>
    </location>
</feature>
<feature type="transmembrane region" description="Helical" evidence="1">
    <location>
        <begin position="200"/>
        <end position="216"/>
    </location>
</feature>
<proteinExistence type="predicted"/>
<feature type="transmembrane region" description="Helical" evidence="1">
    <location>
        <begin position="222"/>
        <end position="240"/>
    </location>
</feature>